<evidence type="ECO:0000256" key="1">
    <source>
        <dbReference type="SAM" id="MobiDB-lite"/>
    </source>
</evidence>
<comment type="caution">
    <text evidence="2">The sequence shown here is derived from an EMBL/GenBank/DDBJ whole genome shotgun (WGS) entry which is preliminary data.</text>
</comment>
<keyword evidence="3" id="KW-1185">Reference proteome</keyword>
<feature type="region of interest" description="Disordered" evidence="1">
    <location>
        <begin position="1"/>
        <end position="27"/>
    </location>
</feature>
<dbReference type="Proteomes" id="UP000807025">
    <property type="component" value="Unassembled WGS sequence"/>
</dbReference>
<reference evidence="2" key="1">
    <citation type="submission" date="2020-11" db="EMBL/GenBank/DDBJ databases">
        <authorList>
            <consortium name="DOE Joint Genome Institute"/>
            <person name="Ahrendt S."/>
            <person name="Riley R."/>
            <person name="Andreopoulos W."/>
            <person name="Labutti K."/>
            <person name="Pangilinan J."/>
            <person name="Ruiz-Duenas F.J."/>
            <person name="Barrasa J.M."/>
            <person name="Sanchez-Garcia M."/>
            <person name="Camarero S."/>
            <person name="Miyauchi S."/>
            <person name="Serrano A."/>
            <person name="Linde D."/>
            <person name="Babiker R."/>
            <person name="Drula E."/>
            <person name="Ayuso-Fernandez I."/>
            <person name="Pacheco R."/>
            <person name="Padilla G."/>
            <person name="Ferreira P."/>
            <person name="Barriuso J."/>
            <person name="Kellner H."/>
            <person name="Castanera R."/>
            <person name="Alfaro M."/>
            <person name="Ramirez L."/>
            <person name="Pisabarro A.G."/>
            <person name="Kuo A."/>
            <person name="Tritt A."/>
            <person name="Lipzen A."/>
            <person name="He G."/>
            <person name="Yan M."/>
            <person name="Ng V."/>
            <person name="Cullen D."/>
            <person name="Martin F."/>
            <person name="Rosso M.-N."/>
            <person name="Henrissat B."/>
            <person name="Hibbett D."/>
            <person name="Martinez A.T."/>
            <person name="Grigoriev I.V."/>
        </authorList>
    </citation>
    <scope>NUCLEOTIDE SEQUENCE</scope>
    <source>
        <strain evidence="2">ATCC 90797</strain>
    </source>
</reference>
<organism evidence="2 3">
    <name type="scientific">Pleurotus eryngii</name>
    <name type="common">Boletus of the steppes</name>
    <dbReference type="NCBI Taxonomy" id="5323"/>
    <lineage>
        <taxon>Eukaryota</taxon>
        <taxon>Fungi</taxon>
        <taxon>Dikarya</taxon>
        <taxon>Basidiomycota</taxon>
        <taxon>Agaricomycotina</taxon>
        <taxon>Agaricomycetes</taxon>
        <taxon>Agaricomycetidae</taxon>
        <taxon>Agaricales</taxon>
        <taxon>Pleurotineae</taxon>
        <taxon>Pleurotaceae</taxon>
        <taxon>Pleurotus</taxon>
    </lineage>
</organism>
<protein>
    <submittedName>
        <fullName evidence="2">Uncharacterized protein</fullName>
    </submittedName>
</protein>
<accession>A0A9P6DAN0</accession>
<proteinExistence type="predicted"/>
<name>A0A9P6DAN0_PLEER</name>
<dbReference type="AlphaFoldDB" id="A0A9P6DAN0"/>
<gene>
    <name evidence="2" type="ORF">BDN71DRAFT_1444477</name>
</gene>
<dbReference type="EMBL" id="MU154542">
    <property type="protein sequence ID" value="KAF9497662.1"/>
    <property type="molecule type" value="Genomic_DNA"/>
</dbReference>
<evidence type="ECO:0000313" key="2">
    <source>
        <dbReference type="EMBL" id="KAF9497662.1"/>
    </source>
</evidence>
<evidence type="ECO:0000313" key="3">
    <source>
        <dbReference type="Proteomes" id="UP000807025"/>
    </source>
</evidence>
<sequence length="335" mass="37591">MVMKPSGRPTPLSHFPGQAIDEPTSNHRWSEVIPPDTGLTFAVIWDPEDGLLAFSGAELLGSPANYFPDSRPISPSETLDGQSQVITLKTLSSGNVLSETPATLAFFRDTHRFLFAGSRSRLSSTKRPRHGARTQTSSTIGGMDVYLRGSLLGRAHKDQTHYSCFDLLEQDFEVKPFNDLTKTDSTESLEMRYNRAFSIFQAQHNLSSRFSTTTTSTSSYISVKRNVGDEDFASKTWSILERPSTPIFSRPTLAYKECPNVDCGGVRVRASQRLRKYRRKRVDEADIPTPPAEVLQRSEYNHEVNFPPPDCQRVTTPITLLRSLSNRWKKGHTCT</sequence>
<dbReference type="OrthoDB" id="3226552at2759"/>